<gene>
    <name evidence="1" type="ORF">MGAL_10B073698</name>
</gene>
<proteinExistence type="predicted"/>
<dbReference type="AlphaFoldDB" id="A0A8B6D2L6"/>
<dbReference type="Proteomes" id="UP000596742">
    <property type="component" value="Unassembled WGS sequence"/>
</dbReference>
<accession>A0A8B6D2L6</accession>
<reference evidence="1" key="1">
    <citation type="submission" date="2018-11" db="EMBL/GenBank/DDBJ databases">
        <authorList>
            <person name="Alioto T."/>
            <person name="Alioto T."/>
        </authorList>
    </citation>
    <scope>NUCLEOTIDE SEQUENCE</scope>
</reference>
<protein>
    <submittedName>
        <fullName evidence="1">Uncharacterized protein</fullName>
    </submittedName>
</protein>
<evidence type="ECO:0000313" key="1">
    <source>
        <dbReference type="EMBL" id="VDI13620.1"/>
    </source>
</evidence>
<sequence>MAVEVSTTTSAWIDSSGIWLFCIEKNIFSVAMRDCPSIKVNVRVGHVAPSDKTQVRRCILFADDGLLESTLSNKTSPALLVVKNSCDFKENKTPMDVIEASNLNSTARQNTKRAIQELMKVHLTYKYYI</sequence>
<evidence type="ECO:0000313" key="2">
    <source>
        <dbReference type="Proteomes" id="UP000596742"/>
    </source>
</evidence>
<organism evidence="1 2">
    <name type="scientific">Mytilus galloprovincialis</name>
    <name type="common">Mediterranean mussel</name>
    <dbReference type="NCBI Taxonomy" id="29158"/>
    <lineage>
        <taxon>Eukaryota</taxon>
        <taxon>Metazoa</taxon>
        <taxon>Spiralia</taxon>
        <taxon>Lophotrochozoa</taxon>
        <taxon>Mollusca</taxon>
        <taxon>Bivalvia</taxon>
        <taxon>Autobranchia</taxon>
        <taxon>Pteriomorphia</taxon>
        <taxon>Mytilida</taxon>
        <taxon>Mytiloidea</taxon>
        <taxon>Mytilidae</taxon>
        <taxon>Mytilinae</taxon>
        <taxon>Mytilus</taxon>
    </lineage>
</organism>
<name>A0A8B6D2L6_MYTGA</name>
<comment type="caution">
    <text evidence="1">The sequence shown here is derived from an EMBL/GenBank/DDBJ whole genome shotgun (WGS) entry which is preliminary data.</text>
</comment>
<dbReference type="EMBL" id="UYJE01002786">
    <property type="protein sequence ID" value="VDI13620.1"/>
    <property type="molecule type" value="Genomic_DNA"/>
</dbReference>
<keyword evidence="2" id="KW-1185">Reference proteome</keyword>